<name>A0A239PR67_9RHOB</name>
<feature type="compositionally biased region" description="Basic and acidic residues" evidence="1">
    <location>
        <begin position="909"/>
        <end position="921"/>
    </location>
</feature>
<proteinExistence type="predicted"/>
<keyword evidence="2" id="KW-0812">Transmembrane</keyword>
<evidence type="ECO:0008006" key="5">
    <source>
        <dbReference type="Google" id="ProtNLM"/>
    </source>
</evidence>
<feature type="compositionally biased region" description="Low complexity" evidence="1">
    <location>
        <begin position="360"/>
        <end position="382"/>
    </location>
</feature>
<feature type="compositionally biased region" description="Low complexity" evidence="1">
    <location>
        <begin position="530"/>
        <end position="565"/>
    </location>
</feature>
<feature type="compositionally biased region" description="Low complexity" evidence="1">
    <location>
        <begin position="786"/>
        <end position="795"/>
    </location>
</feature>
<evidence type="ECO:0000313" key="3">
    <source>
        <dbReference type="EMBL" id="SNT72789.1"/>
    </source>
</evidence>
<feature type="region of interest" description="Disordered" evidence="1">
    <location>
        <begin position="765"/>
        <end position="813"/>
    </location>
</feature>
<feature type="region of interest" description="Disordered" evidence="1">
    <location>
        <begin position="251"/>
        <end position="310"/>
    </location>
</feature>
<organism evidence="3 4">
    <name type="scientific">Paracoccus seriniphilus</name>
    <dbReference type="NCBI Taxonomy" id="184748"/>
    <lineage>
        <taxon>Bacteria</taxon>
        <taxon>Pseudomonadati</taxon>
        <taxon>Pseudomonadota</taxon>
        <taxon>Alphaproteobacteria</taxon>
        <taxon>Rhodobacterales</taxon>
        <taxon>Paracoccaceae</taxon>
        <taxon>Paracoccus</taxon>
    </lineage>
</organism>
<gene>
    <name evidence="3" type="ORF">SAMN05444959_103292</name>
</gene>
<feature type="region of interest" description="Disordered" evidence="1">
    <location>
        <begin position="902"/>
        <end position="965"/>
    </location>
</feature>
<keyword evidence="2" id="KW-0472">Membrane</keyword>
<evidence type="ECO:0000256" key="1">
    <source>
        <dbReference type="SAM" id="MobiDB-lite"/>
    </source>
</evidence>
<reference evidence="3 4" key="1">
    <citation type="submission" date="2017-07" db="EMBL/GenBank/DDBJ databases">
        <authorList>
            <person name="Sun Z.S."/>
            <person name="Albrecht U."/>
            <person name="Echele G."/>
            <person name="Lee C.C."/>
        </authorList>
    </citation>
    <scope>NUCLEOTIDE SEQUENCE [LARGE SCALE GENOMIC DNA]</scope>
    <source>
        <strain evidence="3 4">DSM 14827</strain>
    </source>
</reference>
<feature type="compositionally biased region" description="Low complexity" evidence="1">
    <location>
        <begin position="655"/>
        <end position="664"/>
    </location>
</feature>
<protein>
    <recommendedName>
        <fullName evidence="5">Meckel syndrome type 1 protein</fullName>
    </recommendedName>
</protein>
<feature type="compositionally biased region" description="Pro residues" evidence="1">
    <location>
        <begin position="254"/>
        <end position="268"/>
    </location>
</feature>
<feature type="compositionally biased region" description="Basic and acidic residues" evidence="1">
    <location>
        <begin position="581"/>
        <end position="597"/>
    </location>
</feature>
<feature type="compositionally biased region" description="Basic and acidic residues" evidence="1">
    <location>
        <begin position="291"/>
        <end position="307"/>
    </location>
</feature>
<feature type="compositionally biased region" description="Pro residues" evidence="1">
    <location>
        <begin position="598"/>
        <end position="614"/>
    </location>
</feature>
<dbReference type="SUPFAM" id="SSF53067">
    <property type="entry name" value="Actin-like ATPase domain"/>
    <property type="match status" value="1"/>
</dbReference>
<dbReference type="Proteomes" id="UP000198307">
    <property type="component" value="Unassembled WGS sequence"/>
</dbReference>
<dbReference type="InterPro" id="IPR043129">
    <property type="entry name" value="ATPase_NBD"/>
</dbReference>
<keyword evidence="2" id="KW-1133">Transmembrane helix</keyword>
<dbReference type="AlphaFoldDB" id="A0A239PR67"/>
<dbReference type="OrthoDB" id="7870459at2"/>
<feature type="compositionally biased region" description="Low complexity" evidence="1">
    <location>
        <begin position="922"/>
        <end position="935"/>
    </location>
</feature>
<keyword evidence="4" id="KW-1185">Reference proteome</keyword>
<dbReference type="RefSeq" id="WP_143811440.1">
    <property type="nucleotide sequence ID" value="NZ_CP067129.1"/>
</dbReference>
<dbReference type="EMBL" id="FZQB01000003">
    <property type="protein sequence ID" value="SNT72789.1"/>
    <property type="molecule type" value="Genomic_DNA"/>
</dbReference>
<accession>A0A239PR67</accession>
<evidence type="ECO:0000313" key="4">
    <source>
        <dbReference type="Proteomes" id="UP000198307"/>
    </source>
</evidence>
<feature type="region of interest" description="Disordered" evidence="1">
    <location>
        <begin position="434"/>
        <end position="466"/>
    </location>
</feature>
<evidence type="ECO:0000256" key="2">
    <source>
        <dbReference type="SAM" id="Phobius"/>
    </source>
</evidence>
<feature type="region of interest" description="Disordered" evidence="1">
    <location>
        <begin position="478"/>
        <end position="694"/>
    </location>
</feature>
<feature type="region of interest" description="Disordered" evidence="1">
    <location>
        <begin position="841"/>
        <end position="880"/>
    </location>
</feature>
<sequence length="1040" mass="108457">MNQHAAAPEFAMSFTQEAVLLERREGLDWRLLGQVRFAGREMTDRLNALRRSAGDISGLSETVLVIPDDQILYTTLTVPVGADTAAAVGRALEAVTPYRAEDLAFDWCPSENGDIETLRVAAVARRTLEEAEEFARAQGFVPSAFVARPGDERFEGQPDFGLSTLHADTPSRPPFSEPDLSKARVTAPVIETPSEDEAPEENTLDMPPESAAETAAISRVIAHHYPRAAKAPARPVATKENVAKAPATIVTRPEPTPEPATRPEPPRAPAVIRHGDPKPAPGKRNMSPRAEAVHARAAEARARRADQAEGQQVSESALMALLRRAAPGKLTLLLGGLLVLLFLVLLVFGSKPAQTPPTAEPQVQPAERAEAPQEQAANEPAALPTVSQSAANPEDGIDGLASEAIAPDTGDMQGLASIPEAAPDAEFVPEAELEAEASADVAQSPVRTADEPAAAEPLSSPSQDALTRALSEAIDAAAQANDAGPGSRTRTEDGTENPDLATPDTASAATDVPPEAVAQSRAEAREERAPVAAVAAPAVNVTPTSRLRSSARPPIAPPTRTSAPARPDKLPTVPVNPLPFEQRDQPEPPRVSGERPPSRPARPAPAPAPAPTPAAAPAEVKAPEVKSVPTTARPPSRPSRGQTSTSASAPTPEKAPTVTSSSSVPRPPERPASLTLLEEGSASEDRAPTRLTAAEEAFVQELMRNLRSAQAGASGLSPDERRLIRLADARPARRPVSVSRPSNDAVRAAVAEAVAASDRPIPRASVIGKAAPATAAPPGRVSGMTSSSRPQSRPRTIAAQSGRDPGPGNASLSAGAVEDAIAAAVSSSSATPGAVALTALRTSALPPRRSRNSGARAAKPSTPTTEDLREAAMNQKRQAEIAEQRRLDAELQAQAEARARARAQADAQAEARARAQAEARARAQAQAEARAAAARKQNYMPPEAENEPELQATLPTGRGQGSAAQAATVKDGIQLSRTQIIGTIGAGKASRALVRLSNGRIITLRLGDRINGGTITDIGDSRITYVKGGRPQQLSVLSGK</sequence>
<feature type="transmembrane region" description="Helical" evidence="2">
    <location>
        <begin position="330"/>
        <end position="349"/>
    </location>
</feature>
<feature type="region of interest" description="Disordered" evidence="1">
    <location>
        <begin position="353"/>
        <end position="416"/>
    </location>
</feature>